<dbReference type="Proteomes" id="UP000255139">
    <property type="component" value="Unassembled WGS sequence"/>
</dbReference>
<feature type="signal peptide" evidence="1">
    <location>
        <begin position="1"/>
        <end position="23"/>
    </location>
</feature>
<evidence type="ECO:0000256" key="1">
    <source>
        <dbReference type="SAM" id="SignalP"/>
    </source>
</evidence>
<dbReference type="AlphaFoldDB" id="A0A099TXE9"/>
<reference evidence="3 4" key="1">
    <citation type="journal article" date="2014" name="Genome Announc.">
        <title>Draft genome sequences of eight enterohepatic helicobacter species isolated from both laboratory and wild rodents.</title>
        <authorList>
            <person name="Sheh A."/>
            <person name="Shen Z."/>
            <person name="Fox J.G."/>
        </authorList>
    </citation>
    <scope>NUCLEOTIDE SEQUENCE [LARGE SCALE GENOMIC DNA]</scope>
    <source>
        <strain evidence="3 4">ST1</strain>
    </source>
</reference>
<dbReference type="RefSeq" id="WP_034557704.1">
    <property type="nucleotide sequence ID" value="NZ_FZML01000015.1"/>
</dbReference>
<evidence type="ECO:0008006" key="6">
    <source>
        <dbReference type="Google" id="ProtNLM"/>
    </source>
</evidence>
<dbReference type="EMBL" id="UGJE01000002">
    <property type="protein sequence ID" value="STQ85630.1"/>
    <property type="molecule type" value="Genomic_DNA"/>
</dbReference>
<dbReference type="EMBL" id="JRPD02000006">
    <property type="protein sequence ID" value="TLE00613.1"/>
    <property type="molecule type" value="Genomic_DNA"/>
</dbReference>
<evidence type="ECO:0000313" key="3">
    <source>
        <dbReference type="EMBL" id="TLE00613.1"/>
    </source>
</evidence>
<evidence type="ECO:0000313" key="2">
    <source>
        <dbReference type="EMBL" id="STQ85630.1"/>
    </source>
</evidence>
<evidence type="ECO:0000313" key="5">
    <source>
        <dbReference type="Proteomes" id="UP000255139"/>
    </source>
</evidence>
<organism evidence="2 5">
    <name type="scientific">Helicobacter muridarum</name>
    <dbReference type="NCBI Taxonomy" id="216"/>
    <lineage>
        <taxon>Bacteria</taxon>
        <taxon>Pseudomonadati</taxon>
        <taxon>Campylobacterota</taxon>
        <taxon>Epsilonproteobacteria</taxon>
        <taxon>Campylobacterales</taxon>
        <taxon>Helicobacteraceae</taxon>
        <taxon>Helicobacter</taxon>
    </lineage>
</organism>
<evidence type="ECO:0000313" key="4">
    <source>
        <dbReference type="Proteomes" id="UP000029922"/>
    </source>
</evidence>
<proteinExistence type="predicted"/>
<sequence length="99" mass="10955">MSIFRLNAICAIFAFALISMLNAQNNINQSLAPAKNTVKHNINEDNSTNKHKEVKIRGNTLVITDASCGTHENTNALNAIRYKDSKHSLKDSDCQTSDH</sequence>
<protein>
    <recommendedName>
        <fullName evidence="6">Periplasmic protein</fullName>
    </recommendedName>
</protein>
<name>A0A099TXE9_9HELI</name>
<keyword evidence="5" id="KW-1185">Reference proteome</keyword>
<accession>A0A099TXE9</accession>
<reference evidence="2 5" key="2">
    <citation type="submission" date="2018-06" db="EMBL/GenBank/DDBJ databases">
        <authorList>
            <consortium name="Pathogen Informatics"/>
            <person name="Doyle S."/>
        </authorList>
    </citation>
    <scope>NUCLEOTIDE SEQUENCE [LARGE SCALE GENOMIC DNA]</scope>
    <source>
        <strain evidence="2 5">NCTC12714</strain>
    </source>
</reference>
<dbReference type="Proteomes" id="UP000029922">
    <property type="component" value="Unassembled WGS sequence"/>
</dbReference>
<feature type="chain" id="PRO_5035986897" description="Periplasmic protein" evidence="1">
    <location>
        <begin position="24"/>
        <end position="99"/>
    </location>
</feature>
<keyword evidence="1" id="KW-0732">Signal</keyword>
<gene>
    <name evidence="3" type="ORF">LS73_004180</name>
    <name evidence="2" type="ORF">NCTC12714_00416</name>
</gene>